<name>A0A3S5IRY4_TRYRA</name>
<evidence type="ECO:0000313" key="1">
    <source>
        <dbReference type="EMBL" id="RNF09307.1"/>
    </source>
</evidence>
<accession>A0A3S5IRY4</accession>
<evidence type="ECO:0000313" key="2">
    <source>
        <dbReference type="Proteomes" id="UP000283634"/>
    </source>
</evidence>
<dbReference type="AlphaFoldDB" id="A0A3S5IRY4"/>
<dbReference type="EMBL" id="MKGL01000050">
    <property type="protein sequence ID" value="RNF09307.1"/>
    <property type="molecule type" value="Genomic_DNA"/>
</dbReference>
<protein>
    <submittedName>
        <fullName evidence="1">Uncharacterized protein</fullName>
    </submittedName>
</protein>
<sequence>MVSQNDLVERVLRMQLTSPDFAEYCVAHVTDPKHRFLFTRDDDSAERRLYVQLLRQRGGQATAAEATATGAPAPASGASYTAVHGRVSALWMSLLDYFSSTSGVHGPHMPHMFRTETDLAAFLDMLDGAQRDSAAIEGAVQFMLRRLPMTESFLYVLCYLCDERVHEAREKKRHCDDIRVANAVDGAAGDMALQAAGTLLFIANMLLLRHERLEWPVRYISVFEVYMQRMVEALAGAAPQNSPVASFLRETVTVWSDGGIFAEKTLLHMKRALGSASG</sequence>
<gene>
    <name evidence="1" type="ORF">TraAM80_02254</name>
</gene>
<dbReference type="Proteomes" id="UP000283634">
    <property type="component" value="Unassembled WGS sequence"/>
</dbReference>
<dbReference type="OMA" id="VIFLANM"/>
<dbReference type="GeneID" id="40326187"/>
<reference evidence="1 2" key="1">
    <citation type="journal article" date="2018" name="BMC Genomics">
        <title>Genomic comparison of Trypanosoma conorhini and Trypanosoma rangeli to Trypanosoma cruzi strains of high and low virulence.</title>
        <authorList>
            <person name="Bradwell K.R."/>
            <person name="Koparde V.N."/>
            <person name="Matveyev A.V."/>
            <person name="Serrano M.G."/>
            <person name="Alves J.M."/>
            <person name="Parikh H."/>
            <person name="Huang B."/>
            <person name="Lee V."/>
            <person name="Espinosa-Alvarez O."/>
            <person name="Ortiz P.A."/>
            <person name="Costa-Martins A.G."/>
            <person name="Teixeira M.M."/>
            <person name="Buck G.A."/>
        </authorList>
    </citation>
    <scope>NUCLEOTIDE SEQUENCE [LARGE SCALE GENOMIC DNA]</scope>
    <source>
        <strain evidence="1 2">AM80</strain>
    </source>
</reference>
<proteinExistence type="predicted"/>
<dbReference type="OrthoDB" id="242085at2759"/>
<dbReference type="VEuPathDB" id="TriTrypDB:TRSC58_06299"/>
<dbReference type="RefSeq" id="XP_029240888.1">
    <property type="nucleotide sequence ID" value="XM_029379265.1"/>
</dbReference>
<keyword evidence="2" id="KW-1185">Reference proteome</keyword>
<comment type="caution">
    <text evidence="1">The sequence shown here is derived from an EMBL/GenBank/DDBJ whole genome shotgun (WGS) entry which is preliminary data.</text>
</comment>
<organism evidence="1 2">
    <name type="scientific">Trypanosoma rangeli</name>
    <dbReference type="NCBI Taxonomy" id="5698"/>
    <lineage>
        <taxon>Eukaryota</taxon>
        <taxon>Discoba</taxon>
        <taxon>Euglenozoa</taxon>
        <taxon>Kinetoplastea</taxon>
        <taxon>Metakinetoplastina</taxon>
        <taxon>Trypanosomatida</taxon>
        <taxon>Trypanosomatidae</taxon>
        <taxon>Trypanosoma</taxon>
        <taxon>Herpetosoma</taxon>
    </lineage>
</organism>